<dbReference type="SUPFAM" id="SSF51735">
    <property type="entry name" value="NAD(P)-binding Rossmann-fold domains"/>
    <property type="match status" value="1"/>
</dbReference>
<dbReference type="AlphaFoldDB" id="Q2CJE2"/>
<dbReference type="HOGENOM" id="CLU_010194_2_10_5"/>
<keyword evidence="2" id="KW-0560">Oxidoreductase</keyword>
<dbReference type="InterPro" id="IPR036291">
    <property type="entry name" value="NAD(P)-bd_dom_sf"/>
</dbReference>
<evidence type="ECO:0000313" key="3">
    <source>
        <dbReference type="Proteomes" id="UP000003635"/>
    </source>
</evidence>
<organism evidence="2 3">
    <name type="scientific">Oceanicola granulosus (strain ATCC BAA-861 / DSM 15982 / KCTC 12143 / HTCC2516)</name>
    <dbReference type="NCBI Taxonomy" id="314256"/>
    <lineage>
        <taxon>Bacteria</taxon>
        <taxon>Pseudomonadati</taxon>
        <taxon>Pseudomonadota</taxon>
        <taxon>Alphaproteobacteria</taxon>
        <taxon>Rhodobacterales</taxon>
        <taxon>Roseobacteraceae</taxon>
        <taxon>Oceanicola</taxon>
    </lineage>
</organism>
<dbReference type="InterPro" id="IPR002347">
    <property type="entry name" value="SDR_fam"/>
</dbReference>
<dbReference type="PANTHER" id="PTHR42760:SF40">
    <property type="entry name" value="3-OXOACYL-[ACYL-CARRIER-PROTEIN] REDUCTASE, CHLOROPLASTIC"/>
    <property type="match status" value="1"/>
</dbReference>
<protein>
    <submittedName>
        <fullName evidence="2">Short chain dehydrogenase</fullName>
        <ecNumber evidence="2">1.1.1.-</ecNumber>
    </submittedName>
</protein>
<dbReference type="PROSITE" id="PS00061">
    <property type="entry name" value="ADH_SHORT"/>
    <property type="match status" value="1"/>
</dbReference>
<dbReference type="eggNOG" id="COG1028">
    <property type="taxonomic scope" value="Bacteria"/>
</dbReference>
<sequence>MSGLDGRRIAITGAAGALGRATARRLAAAGAVPVLLDLDGAAAGALAREVGGEGHALDVTDSAAVAELFERIGPVGGLVNSAGIEGPSGPLESVAPDALDRVMALNVRGSLACAQAAVRSIRAGRAGAATGGAIVNIASTAGLFGSAQLGVYAMSKAAVVSMTRSLALSLAPEGIRVNAVCPGSIDSEMFERTTDGPDAQARRARLIGLHPLGRLGRPEEVAEAVLWLLSDASAFTTGVALPVDGGRLA</sequence>
<dbReference type="InterPro" id="IPR020904">
    <property type="entry name" value="Sc_DH/Rdtase_CS"/>
</dbReference>
<dbReference type="Pfam" id="PF13561">
    <property type="entry name" value="adh_short_C2"/>
    <property type="match status" value="1"/>
</dbReference>
<dbReference type="RefSeq" id="WP_007253630.1">
    <property type="nucleotide sequence ID" value="NZ_CH724107.1"/>
</dbReference>
<comment type="similarity">
    <text evidence="1">Belongs to the short-chain dehydrogenases/reductases (SDR) family.</text>
</comment>
<dbReference type="Proteomes" id="UP000003635">
    <property type="component" value="Unassembled WGS sequence"/>
</dbReference>
<keyword evidence="3" id="KW-1185">Reference proteome</keyword>
<dbReference type="CDD" id="cd05233">
    <property type="entry name" value="SDR_c"/>
    <property type="match status" value="1"/>
</dbReference>
<dbReference type="OrthoDB" id="20590at2"/>
<proteinExistence type="inferred from homology"/>
<dbReference type="PANTHER" id="PTHR42760">
    <property type="entry name" value="SHORT-CHAIN DEHYDROGENASES/REDUCTASES FAMILY MEMBER"/>
    <property type="match status" value="1"/>
</dbReference>
<dbReference type="EC" id="1.1.1.-" evidence="2"/>
<name>Q2CJE2_OCEGH</name>
<accession>Q2CJE2</accession>
<evidence type="ECO:0000313" key="2">
    <source>
        <dbReference type="EMBL" id="EAR52658.1"/>
    </source>
</evidence>
<dbReference type="EMBL" id="AAOT01000002">
    <property type="protein sequence ID" value="EAR52658.1"/>
    <property type="molecule type" value="Genomic_DNA"/>
</dbReference>
<evidence type="ECO:0000256" key="1">
    <source>
        <dbReference type="ARBA" id="ARBA00006484"/>
    </source>
</evidence>
<gene>
    <name evidence="2" type="ORF">OG2516_00489</name>
</gene>
<comment type="caution">
    <text evidence="2">The sequence shown here is derived from an EMBL/GenBank/DDBJ whole genome shotgun (WGS) entry which is preliminary data.</text>
</comment>
<dbReference type="Gene3D" id="3.40.50.720">
    <property type="entry name" value="NAD(P)-binding Rossmann-like Domain"/>
    <property type="match status" value="1"/>
</dbReference>
<dbReference type="GO" id="GO:0016616">
    <property type="term" value="F:oxidoreductase activity, acting on the CH-OH group of donors, NAD or NADP as acceptor"/>
    <property type="evidence" value="ECO:0007669"/>
    <property type="project" value="TreeGrafter"/>
</dbReference>
<dbReference type="PRINTS" id="PR00080">
    <property type="entry name" value="SDRFAMILY"/>
</dbReference>
<dbReference type="STRING" id="314256.OG2516_00489"/>
<dbReference type="FunFam" id="3.40.50.720:FF:000084">
    <property type="entry name" value="Short-chain dehydrogenase reductase"/>
    <property type="match status" value="1"/>
</dbReference>
<dbReference type="GO" id="GO:0030497">
    <property type="term" value="P:fatty acid elongation"/>
    <property type="evidence" value="ECO:0007669"/>
    <property type="project" value="TreeGrafter"/>
</dbReference>
<reference evidence="2 3" key="1">
    <citation type="journal article" date="2010" name="J. Bacteriol.">
        <title>Genome sequences of Oceanicola granulosus HTCC2516(T) and Oceanicola batsensis HTCC2597(TDelta).</title>
        <authorList>
            <person name="Thrash J.C."/>
            <person name="Cho J.C."/>
            <person name="Vergin K.L."/>
            <person name="Giovannoni S.J."/>
        </authorList>
    </citation>
    <scope>NUCLEOTIDE SEQUENCE [LARGE SCALE GENOMIC DNA]</scope>
    <source>
        <strain evidence="3">ATCC BAA-861 / DSM 15982 / KCTC 12143 / HTCC2516</strain>
    </source>
</reference>
<dbReference type="PRINTS" id="PR00081">
    <property type="entry name" value="GDHRDH"/>
</dbReference>